<dbReference type="Proteomes" id="UP000789570">
    <property type="component" value="Unassembled WGS sequence"/>
</dbReference>
<evidence type="ECO:0000313" key="2">
    <source>
        <dbReference type="Proteomes" id="UP000789570"/>
    </source>
</evidence>
<dbReference type="EMBL" id="CAJVPQ010020883">
    <property type="protein sequence ID" value="CAG8757116.1"/>
    <property type="molecule type" value="Genomic_DNA"/>
</dbReference>
<accession>A0A9N9IYZ3</accession>
<gene>
    <name evidence="1" type="ORF">FCALED_LOCUS16693</name>
</gene>
<reference evidence="1" key="1">
    <citation type="submission" date="2021-06" db="EMBL/GenBank/DDBJ databases">
        <authorList>
            <person name="Kallberg Y."/>
            <person name="Tangrot J."/>
            <person name="Rosling A."/>
        </authorList>
    </citation>
    <scope>NUCLEOTIDE SEQUENCE</scope>
    <source>
        <strain evidence="1">UK204</strain>
    </source>
</reference>
<dbReference type="AlphaFoldDB" id="A0A9N9IYZ3"/>
<dbReference type="OrthoDB" id="2443446at2759"/>
<proteinExistence type="predicted"/>
<sequence length="58" mass="6841">FRPVSNLADFVKECKDKKLRSFSSYKTKKELGEVLRKYRINSNDKKDSAIRTRACENQ</sequence>
<evidence type="ECO:0000313" key="1">
    <source>
        <dbReference type="EMBL" id="CAG8757116.1"/>
    </source>
</evidence>
<name>A0A9N9IYZ3_9GLOM</name>
<feature type="non-terminal residue" evidence="1">
    <location>
        <position position="1"/>
    </location>
</feature>
<comment type="caution">
    <text evidence="1">The sequence shown here is derived from an EMBL/GenBank/DDBJ whole genome shotgun (WGS) entry which is preliminary data.</text>
</comment>
<protein>
    <submittedName>
        <fullName evidence="1">10951_t:CDS:1</fullName>
    </submittedName>
</protein>
<keyword evidence="2" id="KW-1185">Reference proteome</keyword>
<organism evidence="1 2">
    <name type="scientific">Funneliformis caledonium</name>
    <dbReference type="NCBI Taxonomy" id="1117310"/>
    <lineage>
        <taxon>Eukaryota</taxon>
        <taxon>Fungi</taxon>
        <taxon>Fungi incertae sedis</taxon>
        <taxon>Mucoromycota</taxon>
        <taxon>Glomeromycotina</taxon>
        <taxon>Glomeromycetes</taxon>
        <taxon>Glomerales</taxon>
        <taxon>Glomeraceae</taxon>
        <taxon>Funneliformis</taxon>
    </lineage>
</organism>